<feature type="active site" description="Proton acceptor" evidence="2">
    <location>
        <position position="126"/>
    </location>
</feature>
<feature type="active site" description="Proton donor" evidence="2">
    <location>
        <position position="42"/>
    </location>
</feature>
<dbReference type="EMBL" id="VKKY01000002">
    <property type="protein sequence ID" value="KAA3438881.1"/>
    <property type="molecule type" value="Genomic_DNA"/>
</dbReference>
<evidence type="ECO:0000313" key="3">
    <source>
        <dbReference type="EMBL" id="KAA3438881.1"/>
    </source>
</evidence>
<comment type="similarity">
    <text evidence="2">Belongs to the 2H phosphoesterase superfamily. ThpR family.</text>
</comment>
<evidence type="ECO:0000256" key="2">
    <source>
        <dbReference type="HAMAP-Rule" id="MF_01940"/>
    </source>
</evidence>
<dbReference type="PANTHER" id="PTHR35561">
    <property type="entry name" value="RNA 2',3'-CYCLIC PHOSPHODIESTERASE"/>
    <property type="match status" value="1"/>
</dbReference>
<dbReference type="NCBIfam" id="TIGR02258">
    <property type="entry name" value="2_5_ligase"/>
    <property type="match status" value="1"/>
</dbReference>
<dbReference type="Proteomes" id="UP000324133">
    <property type="component" value="Unassembled WGS sequence"/>
</dbReference>
<dbReference type="InterPro" id="IPR004175">
    <property type="entry name" value="RNA_CPDase"/>
</dbReference>
<dbReference type="RefSeq" id="WP_149091937.1">
    <property type="nucleotide sequence ID" value="NZ_VKKY01000002.1"/>
</dbReference>
<keyword evidence="4" id="KW-1185">Reference proteome</keyword>
<organism evidence="3 4">
    <name type="scientific">Rufibacter hautae</name>
    <dbReference type="NCBI Taxonomy" id="2595005"/>
    <lineage>
        <taxon>Bacteria</taxon>
        <taxon>Pseudomonadati</taxon>
        <taxon>Bacteroidota</taxon>
        <taxon>Cytophagia</taxon>
        <taxon>Cytophagales</taxon>
        <taxon>Hymenobacteraceae</taxon>
        <taxon>Rufibacter</taxon>
    </lineage>
</organism>
<sequence length="188" mass="21209">MKDNIRLFVAAKLPTKVQSYLVQAREAYHDPNIRAVPEENLHLTLYFIGNVPYTEDTYIRQTLAQVAQRHAPFTLSLEQLEPGPKLRSPRLVWARLSQNEAFSALSQDLTQALAPAPPKQEKFIPHVTLCRFKKEGAAPRDLPLVSPPEEILYPVASFALWQSQLASPHPIYTVVEEYPLNAQTLSLG</sequence>
<dbReference type="EC" id="3.1.4.58" evidence="2"/>
<protein>
    <recommendedName>
        <fullName evidence="2">RNA 2',3'-cyclic phosphodiesterase</fullName>
        <shortName evidence="2">RNA 2',3'-CPDase</shortName>
        <ecNumber evidence="2">3.1.4.58</ecNumber>
    </recommendedName>
</protein>
<reference evidence="3 4" key="1">
    <citation type="submission" date="2019-07" db="EMBL/GenBank/DDBJ databases">
        <title>Rufibacter sp. nov., isolated from lake sediment.</title>
        <authorList>
            <person name="Qu J.-H."/>
        </authorList>
    </citation>
    <scope>NUCLEOTIDE SEQUENCE [LARGE SCALE GENOMIC DNA]</scope>
    <source>
        <strain evidence="3 4">NBS58-1</strain>
    </source>
</reference>
<comment type="function">
    <text evidence="2">Hydrolyzes RNA 2',3'-cyclic phosphodiester to an RNA 2'-phosphomonoester.</text>
</comment>
<proteinExistence type="inferred from homology"/>
<dbReference type="OrthoDB" id="9789350at2"/>
<keyword evidence="1 2" id="KW-0378">Hydrolase</keyword>
<dbReference type="GO" id="GO:0008664">
    <property type="term" value="F:RNA 2',3'-cyclic 3'-phosphodiesterase activity"/>
    <property type="evidence" value="ECO:0007669"/>
    <property type="project" value="UniProtKB-EC"/>
</dbReference>
<dbReference type="HAMAP" id="MF_01940">
    <property type="entry name" value="RNA_CPDase"/>
    <property type="match status" value="1"/>
</dbReference>
<accession>A0A5B6TG63</accession>
<comment type="catalytic activity">
    <reaction evidence="2">
        <text>a 3'-end 2',3'-cyclophospho-ribonucleotide-RNA + H2O = a 3'-end 2'-phospho-ribonucleotide-RNA + H(+)</text>
        <dbReference type="Rhea" id="RHEA:11828"/>
        <dbReference type="Rhea" id="RHEA-COMP:10464"/>
        <dbReference type="Rhea" id="RHEA-COMP:17353"/>
        <dbReference type="ChEBI" id="CHEBI:15377"/>
        <dbReference type="ChEBI" id="CHEBI:15378"/>
        <dbReference type="ChEBI" id="CHEBI:83064"/>
        <dbReference type="ChEBI" id="CHEBI:173113"/>
        <dbReference type="EC" id="3.1.4.58"/>
    </reaction>
</comment>
<dbReference type="InterPro" id="IPR009097">
    <property type="entry name" value="Cyclic_Pdiesterase"/>
</dbReference>
<dbReference type="PANTHER" id="PTHR35561:SF1">
    <property type="entry name" value="RNA 2',3'-CYCLIC PHOSPHODIESTERASE"/>
    <property type="match status" value="1"/>
</dbReference>
<dbReference type="GO" id="GO:0004113">
    <property type="term" value="F:2',3'-cyclic-nucleotide 3'-phosphodiesterase activity"/>
    <property type="evidence" value="ECO:0007669"/>
    <property type="project" value="InterPro"/>
</dbReference>
<gene>
    <name evidence="3" type="primary">thpR</name>
    <name evidence="3" type="ORF">FOA19_13400</name>
</gene>
<dbReference type="Gene3D" id="3.90.1140.10">
    <property type="entry name" value="Cyclic phosphodiesterase"/>
    <property type="match status" value="1"/>
</dbReference>
<comment type="caution">
    <text evidence="3">The sequence shown here is derived from an EMBL/GenBank/DDBJ whole genome shotgun (WGS) entry which is preliminary data.</text>
</comment>
<dbReference type="AlphaFoldDB" id="A0A5B6TG63"/>
<feature type="short sequence motif" description="HXTX 2" evidence="2">
    <location>
        <begin position="126"/>
        <end position="129"/>
    </location>
</feature>
<name>A0A5B6TG63_9BACT</name>
<feature type="short sequence motif" description="HXTX 1" evidence="2">
    <location>
        <begin position="42"/>
        <end position="45"/>
    </location>
</feature>
<dbReference type="Pfam" id="PF13563">
    <property type="entry name" value="2_5_RNA_ligase2"/>
    <property type="match status" value="1"/>
</dbReference>
<evidence type="ECO:0000256" key="1">
    <source>
        <dbReference type="ARBA" id="ARBA00022801"/>
    </source>
</evidence>
<dbReference type="SUPFAM" id="SSF55144">
    <property type="entry name" value="LigT-like"/>
    <property type="match status" value="1"/>
</dbReference>
<evidence type="ECO:0000313" key="4">
    <source>
        <dbReference type="Proteomes" id="UP000324133"/>
    </source>
</evidence>